<keyword evidence="3" id="KW-0464">Manganese</keyword>
<dbReference type="GO" id="GO:0008733">
    <property type="term" value="F:L-arabinose isomerase activity"/>
    <property type="evidence" value="ECO:0007669"/>
    <property type="project" value="InterPro"/>
</dbReference>
<dbReference type="SUPFAM" id="SSF53743">
    <property type="entry name" value="FucI/AraA N-terminal and middle domains"/>
    <property type="match status" value="1"/>
</dbReference>
<keyword evidence="1" id="KW-0479">Metal-binding</keyword>
<keyword evidence="2" id="KW-0054">Arabinose catabolism</keyword>
<evidence type="ECO:0000259" key="7">
    <source>
        <dbReference type="Pfam" id="PF24856"/>
    </source>
</evidence>
<evidence type="ECO:0000256" key="1">
    <source>
        <dbReference type="ARBA" id="ARBA00022723"/>
    </source>
</evidence>
<feature type="domain" description="L-arabinose isomerase central" evidence="7">
    <location>
        <begin position="198"/>
        <end position="309"/>
    </location>
</feature>
<protein>
    <recommendedName>
        <fullName evidence="10">L-arabinose isomerase</fullName>
    </recommendedName>
</protein>
<reference evidence="8" key="1">
    <citation type="journal article" date="2014" name="Int. J. Syst. Evol. Microbiol.">
        <title>Complete genome sequence of Corynebacterium casei LMG S-19264T (=DSM 44701T), isolated from a smear-ripened cheese.</title>
        <authorList>
            <consortium name="US DOE Joint Genome Institute (JGI-PGF)"/>
            <person name="Walter F."/>
            <person name="Albersmeier A."/>
            <person name="Kalinowski J."/>
            <person name="Ruckert C."/>
        </authorList>
    </citation>
    <scope>NUCLEOTIDE SEQUENCE</scope>
    <source>
        <strain evidence="8">CGMCC 1.15178</strain>
    </source>
</reference>
<dbReference type="EMBL" id="BMHP01000001">
    <property type="protein sequence ID" value="GGD53163.1"/>
    <property type="molecule type" value="Genomic_DNA"/>
</dbReference>
<reference evidence="8" key="2">
    <citation type="submission" date="2020-09" db="EMBL/GenBank/DDBJ databases">
        <authorList>
            <person name="Sun Q."/>
            <person name="Zhou Y."/>
        </authorList>
    </citation>
    <scope>NUCLEOTIDE SEQUENCE</scope>
    <source>
        <strain evidence="8">CGMCC 1.15178</strain>
    </source>
</reference>
<dbReference type="Proteomes" id="UP000612456">
    <property type="component" value="Unassembled WGS sequence"/>
</dbReference>
<keyword evidence="4" id="KW-0413">Isomerase</keyword>
<evidence type="ECO:0000256" key="4">
    <source>
        <dbReference type="ARBA" id="ARBA00023235"/>
    </source>
</evidence>
<evidence type="ECO:0000313" key="9">
    <source>
        <dbReference type="Proteomes" id="UP000612456"/>
    </source>
</evidence>
<evidence type="ECO:0000256" key="5">
    <source>
        <dbReference type="ARBA" id="ARBA00023277"/>
    </source>
</evidence>
<evidence type="ECO:0000259" key="6">
    <source>
        <dbReference type="Pfam" id="PF11762"/>
    </source>
</evidence>
<dbReference type="Pfam" id="PF11762">
    <property type="entry name" value="Arabinose_Iso_C"/>
    <property type="match status" value="1"/>
</dbReference>
<dbReference type="PANTHER" id="PTHR38464:SF1">
    <property type="entry name" value="L-ARABINOSE ISOMERASE"/>
    <property type="match status" value="1"/>
</dbReference>
<gene>
    <name evidence="8" type="ORF">GCM10010911_08400</name>
</gene>
<dbReference type="InterPro" id="IPR003762">
    <property type="entry name" value="Lara_isomerase"/>
</dbReference>
<keyword evidence="5" id="KW-0119">Carbohydrate metabolism</keyword>
<comment type="caution">
    <text evidence="8">The sequence shown here is derived from an EMBL/GenBank/DDBJ whole genome shotgun (WGS) entry which is preliminary data.</text>
</comment>
<dbReference type="PIRSF" id="PIRSF001478">
    <property type="entry name" value="L-ara_isomerase"/>
    <property type="match status" value="1"/>
</dbReference>
<accession>A0A917DP74</accession>
<sequence>MENLKIGLLPLYLKLYDDTSPKLRERIDSFHHTIAGELGKRGLEVVSTPVCRIKAEFEQAIRTFEEEEVDAVVTLHLAYSPSLEASSVLAATDLPLVILDTTPTFHFNPGQHPDEIMFNHGIHGVQDMCNLLIRNGKAFLIESGHWAESDVLERIADCVKASRIAGKLKQARVGRLGNPFQGMGDFAVPSDVLRSTIGISTIPFDLNESGSLFEEVTAEQIDEEIAKDKQDFHLGSFDNNTHRQSADACLRVRKLIETNNLTAFTVNFMEVTKESVISSMPFLEASKAMSRGIGYAGEGDVLTAALVGALLSVYPETSFTEMFCPDWKNNRIFLSHMGEMNLQVTARKPVLQEMNFPYTDADNPVVAYGRFRGGKAVYVCLAPGKDNTYSLILSPIDMLEVNDENWVADTIHGWFRTGPSVADFLAAFSKHGGIHHGAIVYGDVLKVMEQFGEVMGWNVVKIE</sequence>
<dbReference type="RefSeq" id="WP_188989382.1">
    <property type="nucleotide sequence ID" value="NZ_BMHP01000001.1"/>
</dbReference>
<evidence type="ECO:0000256" key="2">
    <source>
        <dbReference type="ARBA" id="ARBA00022935"/>
    </source>
</evidence>
<feature type="domain" description="L-arabinose isomerase C-terminal" evidence="6">
    <location>
        <begin position="316"/>
        <end position="456"/>
    </location>
</feature>
<dbReference type="GO" id="GO:0019569">
    <property type="term" value="P:L-arabinose catabolic process to D-xylulose 5-phosphate"/>
    <property type="evidence" value="ECO:0007669"/>
    <property type="project" value="TreeGrafter"/>
</dbReference>
<dbReference type="InterPro" id="IPR004216">
    <property type="entry name" value="Fuc/Ara_isomerase_C"/>
</dbReference>
<organism evidence="8 9">
    <name type="scientific">Paenibacillus nasutitermitis</name>
    <dbReference type="NCBI Taxonomy" id="1652958"/>
    <lineage>
        <taxon>Bacteria</taxon>
        <taxon>Bacillati</taxon>
        <taxon>Bacillota</taxon>
        <taxon>Bacilli</taxon>
        <taxon>Bacillales</taxon>
        <taxon>Paenibacillaceae</taxon>
        <taxon>Paenibacillus</taxon>
    </lineage>
</organism>
<dbReference type="GO" id="GO:0005829">
    <property type="term" value="C:cytosol"/>
    <property type="evidence" value="ECO:0007669"/>
    <property type="project" value="TreeGrafter"/>
</dbReference>
<dbReference type="InterPro" id="IPR009015">
    <property type="entry name" value="Fucose_isomerase_N/cen_sf"/>
</dbReference>
<dbReference type="Pfam" id="PF24856">
    <property type="entry name" value="AraA_central"/>
    <property type="match status" value="1"/>
</dbReference>
<evidence type="ECO:0000313" key="8">
    <source>
        <dbReference type="EMBL" id="GGD53163.1"/>
    </source>
</evidence>
<dbReference type="SUPFAM" id="SSF50443">
    <property type="entry name" value="FucI/AraA C-terminal domain-like"/>
    <property type="match status" value="1"/>
</dbReference>
<evidence type="ECO:0008006" key="10">
    <source>
        <dbReference type="Google" id="ProtNLM"/>
    </source>
</evidence>
<dbReference type="InterPro" id="IPR038583">
    <property type="entry name" value="AraA_N_sf"/>
</dbReference>
<dbReference type="Gene3D" id="3.40.50.10940">
    <property type="match status" value="1"/>
</dbReference>
<dbReference type="GO" id="GO:0046872">
    <property type="term" value="F:metal ion binding"/>
    <property type="evidence" value="ECO:0007669"/>
    <property type="project" value="UniProtKB-KW"/>
</dbReference>
<proteinExistence type="predicted"/>
<dbReference type="InterPro" id="IPR024664">
    <property type="entry name" value="Ara_Isoase_C"/>
</dbReference>
<keyword evidence="9" id="KW-1185">Reference proteome</keyword>
<dbReference type="InterPro" id="IPR055390">
    <property type="entry name" value="AraA_central"/>
</dbReference>
<evidence type="ECO:0000256" key="3">
    <source>
        <dbReference type="ARBA" id="ARBA00023211"/>
    </source>
</evidence>
<dbReference type="AlphaFoldDB" id="A0A917DP74"/>
<name>A0A917DP74_9BACL</name>
<dbReference type="PANTHER" id="PTHR38464">
    <property type="entry name" value="L-ARABINOSE ISOMERASE"/>
    <property type="match status" value="1"/>
</dbReference>